<dbReference type="GeneTree" id="ENSGT00940000155559"/>
<reference evidence="5" key="3">
    <citation type="submission" date="2025-09" db="UniProtKB">
        <authorList>
            <consortium name="Ensembl"/>
        </authorList>
    </citation>
    <scope>IDENTIFICATION</scope>
</reference>
<dbReference type="InterPro" id="IPR043936">
    <property type="entry name" value="HOOK_N"/>
</dbReference>
<dbReference type="InterPro" id="IPR036872">
    <property type="entry name" value="CH_dom_sf"/>
</dbReference>
<name>A0A803VTD8_FICAL</name>
<dbReference type="Pfam" id="PF19047">
    <property type="entry name" value="HOOK_N"/>
    <property type="match status" value="1"/>
</dbReference>
<reference evidence="5 6" key="1">
    <citation type="journal article" date="2012" name="Nature">
        <title>The genomic landscape of species divergence in Ficedula flycatchers.</title>
        <authorList>
            <person name="Ellegren H."/>
            <person name="Smeds L."/>
            <person name="Burri R."/>
            <person name="Olason P.I."/>
            <person name="Backstrom N."/>
            <person name="Kawakami T."/>
            <person name="Kunstner A."/>
            <person name="Makinen H."/>
            <person name="Nadachowska-Brzyska K."/>
            <person name="Qvarnstrom A."/>
            <person name="Uebbing S."/>
            <person name="Wolf J.B."/>
        </authorList>
    </citation>
    <scope>NUCLEOTIDE SEQUENCE [LARGE SCALE GENOMIC DNA]</scope>
</reference>
<dbReference type="Proteomes" id="UP000016665">
    <property type="component" value="Chromosome 3"/>
</dbReference>
<dbReference type="Ensembl" id="ENSFALT00000042307.1">
    <property type="protein sequence ID" value="ENSFALP00000025994.1"/>
    <property type="gene ID" value="ENSFALG00000011240.2"/>
</dbReference>
<dbReference type="AlphaFoldDB" id="A0A803VTD8"/>
<proteinExistence type="predicted"/>
<feature type="domain" description="HOOK N-terminal" evidence="4">
    <location>
        <begin position="73"/>
        <end position="143"/>
    </location>
</feature>
<reference evidence="5" key="2">
    <citation type="submission" date="2025-08" db="UniProtKB">
        <authorList>
            <consortium name="Ensembl"/>
        </authorList>
    </citation>
    <scope>IDENTIFICATION</scope>
</reference>
<sequence>MENEIFTPLLEQFMSSPLVTWVSDHFPPLRRSRVYSLFERGGVGVTVLLLLLFQVKTFGPLAGGNGTNLEEYVALVDGVYLNEVMLQINPKSANQRINKKVNNDASLRIQNLSVLVKQIKTYYQETLQQLIMMSLPNVLIIGKNPFSALRVAIFRPRKLACVEPAECPQPLGNLCTMLSIPEARSRHTWPAWSHCGLGRIYLLGSSVPQVFSS</sequence>
<comment type="subcellular location">
    <subcellularLocation>
        <location evidence="1">Cytoplasm</location>
    </subcellularLocation>
</comment>
<organism evidence="5 6">
    <name type="scientific">Ficedula albicollis</name>
    <name type="common">Collared flycatcher</name>
    <name type="synonym">Muscicapa albicollis</name>
    <dbReference type="NCBI Taxonomy" id="59894"/>
    <lineage>
        <taxon>Eukaryota</taxon>
        <taxon>Metazoa</taxon>
        <taxon>Chordata</taxon>
        <taxon>Craniata</taxon>
        <taxon>Vertebrata</taxon>
        <taxon>Euteleostomi</taxon>
        <taxon>Archelosauria</taxon>
        <taxon>Archosauria</taxon>
        <taxon>Dinosauria</taxon>
        <taxon>Saurischia</taxon>
        <taxon>Theropoda</taxon>
        <taxon>Coelurosauria</taxon>
        <taxon>Aves</taxon>
        <taxon>Neognathae</taxon>
        <taxon>Neoaves</taxon>
        <taxon>Telluraves</taxon>
        <taxon>Australaves</taxon>
        <taxon>Passeriformes</taxon>
        <taxon>Muscicapidae</taxon>
        <taxon>Ficedula</taxon>
    </lineage>
</organism>
<evidence type="ECO:0000256" key="1">
    <source>
        <dbReference type="ARBA" id="ARBA00004496"/>
    </source>
</evidence>
<evidence type="ECO:0000256" key="3">
    <source>
        <dbReference type="ARBA" id="ARBA00023054"/>
    </source>
</evidence>
<dbReference type="GO" id="GO:0008017">
    <property type="term" value="F:microtubule binding"/>
    <property type="evidence" value="ECO:0007669"/>
    <property type="project" value="TreeGrafter"/>
</dbReference>
<accession>A0A803VTD8</accession>
<dbReference type="Gene3D" id="1.10.418.10">
    <property type="entry name" value="Calponin-like domain"/>
    <property type="match status" value="1"/>
</dbReference>
<dbReference type="PANTHER" id="PTHR18947">
    <property type="entry name" value="HOOK PROTEINS"/>
    <property type="match status" value="1"/>
</dbReference>
<gene>
    <name evidence="5" type="primary">CCDC88A</name>
</gene>
<evidence type="ECO:0000313" key="6">
    <source>
        <dbReference type="Proteomes" id="UP000016665"/>
    </source>
</evidence>
<protein>
    <submittedName>
        <fullName evidence="5">Coiled-coil domain containing 88A</fullName>
    </submittedName>
</protein>
<dbReference type="GO" id="GO:0051959">
    <property type="term" value="F:dynein light intermediate chain binding"/>
    <property type="evidence" value="ECO:0007669"/>
    <property type="project" value="TreeGrafter"/>
</dbReference>
<keyword evidence="2" id="KW-0963">Cytoplasm</keyword>
<evidence type="ECO:0000259" key="4">
    <source>
        <dbReference type="Pfam" id="PF19047"/>
    </source>
</evidence>
<dbReference type="SUPFAM" id="SSF116907">
    <property type="entry name" value="Hook domain"/>
    <property type="match status" value="1"/>
</dbReference>
<keyword evidence="6" id="KW-1185">Reference proteome</keyword>
<evidence type="ECO:0000313" key="5">
    <source>
        <dbReference type="Ensembl" id="ENSFALP00000025994.1"/>
    </source>
</evidence>
<keyword evidence="3" id="KW-0175">Coiled coil</keyword>
<dbReference type="GO" id="GO:0005737">
    <property type="term" value="C:cytoplasm"/>
    <property type="evidence" value="ECO:0007669"/>
    <property type="project" value="UniProtKB-SubCell"/>
</dbReference>
<dbReference type="PANTHER" id="PTHR18947:SF30">
    <property type="entry name" value="GIRDIN"/>
    <property type="match status" value="1"/>
</dbReference>
<evidence type="ECO:0000256" key="2">
    <source>
        <dbReference type="ARBA" id="ARBA00022490"/>
    </source>
</evidence>
<dbReference type="GO" id="GO:0031122">
    <property type="term" value="P:cytoplasmic microtubule organization"/>
    <property type="evidence" value="ECO:0007669"/>
    <property type="project" value="TreeGrafter"/>
</dbReference>
<dbReference type="GO" id="GO:0030705">
    <property type="term" value="P:cytoskeleton-dependent intracellular transport"/>
    <property type="evidence" value="ECO:0007669"/>
    <property type="project" value="InterPro"/>
</dbReference>
<dbReference type="GO" id="GO:0005813">
    <property type="term" value="C:centrosome"/>
    <property type="evidence" value="ECO:0007669"/>
    <property type="project" value="TreeGrafter"/>
</dbReference>